<accession>A0AAD4CQK1</accession>
<gene>
    <name evidence="1" type="ORF">FE257_005441</name>
</gene>
<dbReference type="AlphaFoldDB" id="A0AAD4CQK1"/>
<protein>
    <submittedName>
        <fullName evidence="1">Uncharacterized protein</fullName>
    </submittedName>
</protein>
<keyword evidence="2" id="KW-1185">Reference proteome</keyword>
<reference evidence="1" key="2">
    <citation type="submission" date="2020-02" db="EMBL/GenBank/DDBJ databases">
        <authorList>
            <person name="Gilchrist C.L.M."/>
            <person name="Chooi Y.-H."/>
        </authorList>
    </citation>
    <scope>NUCLEOTIDE SEQUENCE</scope>
    <source>
        <strain evidence="1">MST-FP2251</strain>
    </source>
</reference>
<organism evidence="1 2">
    <name type="scientific">Aspergillus nanangensis</name>
    <dbReference type="NCBI Taxonomy" id="2582783"/>
    <lineage>
        <taxon>Eukaryota</taxon>
        <taxon>Fungi</taxon>
        <taxon>Dikarya</taxon>
        <taxon>Ascomycota</taxon>
        <taxon>Pezizomycotina</taxon>
        <taxon>Eurotiomycetes</taxon>
        <taxon>Eurotiomycetidae</taxon>
        <taxon>Eurotiales</taxon>
        <taxon>Aspergillaceae</taxon>
        <taxon>Aspergillus</taxon>
        <taxon>Aspergillus subgen. Circumdati</taxon>
    </lineage>
</organism>
<sequence>MDFVPPIIGQTIRNFLSPETPCPEEELPAGYRMWIDEFLIGGSDFALNDHEKTRLKGVCKIFREEGHQICDNNTAIIEFMCYTYSRDMGRLWRRFKDEELSNKLFLQYWGDIWCAYYWQEGMCEWRDFLDLRNKPFHTGMLGTFQNELKCKDAWKEILNRCYDYSDGGTWTSGGITLTMNYCIKPAIFGGDLQTY</sequence>
<reference evidence="1" key="1">
    <citation type="journal article" date="2019" name="Beilstein J. Org. Chem.">
        <title>Nanangenines: drimane sesquiterpenoids as the dominant metabolite cohort of a novel Australian fungus, Aspergillus nanangensis.</title>
        <authorList>
            <person name="Lacey H.J."/>
            <person name="Gilchrist C.L.M."/>
            <person name="Crombie A."/>
            <person name="Kalaitzis J.A."/>
            <person name="Vuong D."/>
            <person name="Rutledge P.J."/>
            <person name="Turner P."/>
            <person name="Pitt J.I."/>
            <person name="Lacey E."/>
            <person name="Chooi Y.H."/>
            <person name="Piggott A.M."/>
        </authorList>
    </citation>
    <scope>NUCLEOTIDE SEQUENCE</scope>
    <source>
        <strain evidence="1">MST-FP2251</strain>
    </source>
</reference>
<dbReference type="Proteomes" id="UP001194746">
    <property type="component" value="Unassembled WGS sequence"/>
</dbReference>
<comment type="caution">
    <text evidence="1">The sequence shown here is derived from an EMBL/GenBank/DDBJ whole genome shotgun (WGS) entry which is preliminary data.</text>
</comment>
<name>A0AAD4CQK1_ASPNN</name>
<evidence type="ECO:0000313" key="2">
    <source>
        <dbReference type="Proteomes" id="UP001194746"/>
    </source>
</evidence>
<evidence type="ECO:0000313" key="1">
    <source>
        <dbReference type="EMBL" id="KAF9890865.1"/>
    </source>
</evidence>
<proteinExistence type="predicted"/>
<dbReference type="EMBL" id="VCAU01000023">
    <property type="protein sequence ID" value="KAF9890865.1"/>
    <property type="molecule type" value="Genomic_DNA"/>
</dbReference>